<comment type="caution">
    <text evidence="2">The sequence shown here is derived from an EMBL/GenBank/DDBJ whole genome shotgun (WGS) entry which is preliminary data.</text>
</comment>
<keyword evidence="1" id="KW-1133">Transmembrane helix</keyword>
<evidence type="ECO:0000313" key="2">
    <source>
        <dbReference type="EMBL" id="GBQ84898.1"/>
    </source>
</evidence>
<keyword evidence="1" id="KW-0472">Membrane</keyword>
<dbReference type="RefSeq" id="WP_264814451.1">
    <property type="nucleotide sequence ID" value="NZ_BAPV01000004.1"/>
</dbReference>
<accession>A0ABQ0PYQ2</accession>
<organism evidence="2 3">
    <name type="scientific">Asaia krungthepensis NRIC 0535</name>
    <dbReference type="NCBI Taxonomy" id="1307925"/>
    <lineage>
        <taxon>Bacteria</taxon>
        <taxon>Pseudomonadati</taxon>
        <taxon>Pseudomonadota</taxon>
        <taxon>Alphaproteobacteria</taxon>
        <taxon>Acetobacterales</taxon>
        <taxon>Acetobacteraceae</taxon>
        <taxon>Asaia</taxon>
    </lineage>
</organism>
<reference evidence="2" key="1">
    <citation type="submission" date="2013-04" db="EMBL/GenBank/DDBJ databases">
        <title>The genome sequencing project of 58 acetic acid bacteria.</title>
        <authorList>
            <person name="Okamoto-Kainuma A."/>
            <person name="Ishikawa M."/>
            <person name="Umino S."/>
            <person name="Koizumi Y."/>
            <person name="Shiwa Y."/>
            <person name="Yoshikawa H."/>
            <person name="Matsutani M."/>
            <person name="Matsushita K."/>
        </authorList>
    </citation>
    <scope>NUCLEOTIDE SEQUENCE</scope>
    <source>
        <strain evidence="2">NRIC 0535</strain>
    </source>
</reference>
<evidence type="ECO:0008006" key="4">
    <source>
        <dbReference type="Google" id="ProtNLM"/>
    </source>
</evidence>
<dbReference type="InterPro" id="IPR016410">
    <property type="entry name" value="Phage_imm"/>
</dbReference>
<keyword evidence="3" id="KW-1185">Reference proteome</keyword>
<sequence>MMPDDLAGMMAALFIIFAVAVVLLSLLIYLIPAIVAFYRDHDAKWVVLILNVAAGWTFIAWIALFVWAIWPEDAVRHSRRSPWGNVPTPPPYPAPHGLSPEAHLAAMNRLQDLFERGLLTRDEFRAHMKALLDPAI</sequence>
<dbReference type="EMBL" id="BAPV01000004">
    <property type="protein sequence ID" value="GBQ84898.1"/>
    <property type="molecule type" value="Genomic_DNA"/>
</dbReference>
<feature type="transmembrane region" description="Helical" evidence="1">
    <location>
        <begin position="12"/>
        <end position="39"/>
    </location>
</feature>
<protein>
    <recommendedName>
        <fullName evidence="4">SHOCT domain-containing protein</fullName>
    </recommendedName>
</protein>
<dbReference type="Pfam" id="PF14373">
    <property type="entry name" value="Imm_superinfect"/>
    <property type="match status" value="1"/>
</dbReference>
<keyword evidence="1" id="KW-0812">Transmembrane</keyword>
<feature type="transmembrane region" description="Helical" evidence="1">
    <location>
        <begin position="45"/>
        <end position="70"/>
    </location>
</feature>
<evidence type="ECO:0000256" key="1">
    <source>
        <dbReference type="SAM" id="Phobius"/>
    </source>
</evidence>
<proteinExistence type="predicted"/>
<name>A0ABQ0PYQ2_9PROT</name>
<evidence type="ECO:0000313" key="3">
    <source>
        <dbReference type="Proteomes" id="UP001062776"/>
    </source>
</evidence>
<dbReference type="Proteomes" id="UP001062776">
    <property type="component" value="Unassembled WGS sequence"/>
</dbReference>
<gene>
    <name evidence="2" type="ORF">AA0535_0622</name>
</gene>